<dbReference type="GeneID" id="54997869"/>
<name>A0A345L5F6_9CAUD</name>
<dbReference type="InterPro" id="IPR055748">
    <property type="entry name" value="DUF7324"/>
</dbReference>
<sequence length="93" mass="9756">MSAGSFHMALFESAAARRHRRRAENHANGRVLLAGAFDRITGRDANPNFTDHSDVRRCGCGSARDAVGHAQPDPEPGASSTARGVAGSGTTRP</sequence>
<evidence type="ECO:0000313" key="3">
    <source>
        <dbReference type="Proteomes" id="UP000259467"/>
    </source>
</evidence>
<proteinExistence type="predicted"/>
<dbReference type="RefSeq" id="YP_009806994.1">
    <property type="nucleotide sequence ID" value="NC_048019.1"/>
</dbReference>
<evidence type="ECO:0000313" key="2">
    <source>
        <dbReference type="EMBL" id="AXH50508.1"/>
    </source>
</evidence>
<accession>A0A345L5F6</accession>
<dbReference type="Pfam" id="PF24010">
    <property type="entry name" value="DUF7324"/>
    <property type="match status" value="1"/>
</dbReference>
<feature type="region of interest" description="Disordered" evidence="1">
    <location>
        <begin position="41"/>
        <end position="93"/>
    </location>
</feature>
<feature type="compositionally biased region" description="Polar residues" evidence="1">
    <location>
        <begin position="78"/>
        <end position="93"/>
    </location>
</feature>
<reference evidence="3" key="1">
    <citation type="submission" date="2018-06" db="EMBL/GenBank/DDBJ databases">
        <authorList>
            <person name="Zhirakovskaya E."/>
        </authorList>
    </citation>
    <scope>NUCLEOTIDE SEQUENCE [LARGE SCALE GENOMIC DNA]</scope>
</reference>
<evidence type="ECO:0000256" key="1">
    <source>
        <dbReference type="SAM" id="MobiDB-lite"/>
    </source>
</evidence>
<organism evidence="2 3">
    <name type="scientific">Gordonia phage Ruthy</name>
    <dbReference type="NCBI Taxonomy" id="2250323"/>
    <lineage>
        <taxon>Viruses</taxon>
        <taxon>Duplodnaviria</taxon>
        <taxon>Heunggongvirae</taxon>
        <taxon>Uroviricota</taxon>
        <taxon>Caudoviricetes</taxon>
        <taxon>Ruthyvirus</taxon>
        <taxon>Ruthyvirus ruthy</taxon>
    </lineage>
</organism>
<dbReference type="KEGG" id="vg:54997869"/>
<gene>
    <name evidence="2" type="primary">45</name>
    <name evidence="2" type="ORF">SEA_RUTHY_45</name>
</gene>
<protein>
    <submittedName>
        <fullName evidence="2">Uncharacterized protein</fullName>
    </submittedName>
</protein>
<dbReference type="EMBL" id="MH536826">
    <property type="protein sequence ID" value="AXH50508.1"/>
    <property type="molecule type" value="Genomic_DNA"/>
</dbReference>
<keyword evidence="3" id="KW-1185">Reference proteome</keyword>
<dbReference type="Proteomes" id="UP000259467">
    <property type="component" value="Segment"/>
</dbReference>